<protein>
    <recommendedName>
        <fullName evidence="2">PH domain-containing protein</fullName>
    </recommendedName>
</protein>
<dbReference type="PROSITE" id="PS50003">
    <property type="entry name" value="PH_DOMAIN"/>
    <property type="match status" value="1"/>
</dbReference>
<feature type="coiled-coil region" evidence="1">
    <location>
        <begin position="167"/>
        <end position="386"/>
    </location>
</feature>
<dbReference type="OrthoDB" id="185175at2759"/>
<evidence type="ECO:0000259" key="2">
    <source>
        <dbReference type="PROSITE" id="PS50003"/>
    </source>
</evidence>
<dbReference type="Gene3D" id="2.30.29.30">
    <property type="entry name" value="Pleckstrin-homology domain (PH domain)/Phosphotyrosine-binding domain (PTB)"/>
    <property type="match status" value="1"/>
</dbReference>
<dbReference type="EMBL" id="BFAA01002108">
    <property type="protein sequence ID" value="GCB72463.1"/>
    <property type="molecule type" value="Genomic_DNA"/>
</dbReference>
<dbReference type="CDD" id="cd13281">
    <property type="entry name" value="PH_PLEKHD1"/>
    <property type="match status" value="1"/>
</dbReference>
<accession>A0A401PH52</accession>
<dbReference type="OMA" id="MNLHPKG"/>
<dbReference type="SUPFAM" id="SSF50729">
    <property type="entry name" value="PH domain-like"/>
    <property type="match status" value="1"/>
</dbReference>
<reference evidence="3 4" key="1">
    <citation type="journal article" date="2018" name="Nat. Ecol. Evol.">
        <title>Shark genomes provide insights into elasmobranch evolution and the origin of vertebrates.</title>
        <authorList>
            <person name="Hara Y"/>
            <person name="Yamaguchi K"/>
            <person name="Onimaru K"/>
            <person name="Kadota M"/>
            <person name="Koyanagi M"/>
            <person name="Keeley SD"/>
            <person name="Tatsumi K"/>
            <person name="Tanaka K"/>
            <person name="Motone F"/>
            <person name="Kageyama Y"/>
            <person name="Nozu R"/>
            <person name="Adachi N"/>
            <person name="Nishimura O"/>
            <person name="Nakagawa R"/>
            <person name="Tanegashima C"/>
            <person name="Kiyatake I"/>
            <person name="Matsumoto R"/>
            <person name="Murakumo K"/>
            <person name="Nishida K"/>
            <person name="Terakita A"/>
            <person name="Kuratani S"/>
            <person name="Sato K"/>
            <person name="Hyodo S Kuraku.S."/>
        </authorList>
    </citation>
    <scope>NUCLEOTIDE SEQUENCE [LARGE SCALE GENOMIC DNA]</scope>
</reference>
<dbReference type="STRING" id="75743.A0A401PH52"/>
<name>A0A401PH52_SCYTO</name>
<dbReference type="AlphaFoldDB" id="A0A401PH52"/>
<dbReference type="PANTHER" id="PTHR14383:SF1">
    <property type="entry name" value="PLECKSTRIN HOMOLOGY DOMAIN-CONTAINING FAMILY D MEMBER 1"/>
    <property type="match status" value="1"/>
</dbReference>
<dbReference type="Proteomes" id="UP000288216">
    <property type="component" value="Unassembled WGS sequence"/>
</dbReference>
<keyword evidence="1" id="KW-0175">Coiled coil</keyword>
<gene>
    <name evidence="3" type="ORF">scyTo_0006317</name>
</gene>
<dbReference type="SMART" id="SM00233">
    <property type="entry name" value="PH"/>
    <property type="match status" value="1"/>
</dbReference>
<dbReference type="InterPro" id="IPR011993">
    <property type="entry name" value="PH-like_dom_sf"/>
</dbReference>
<proteinExistence type="predicted"/>
<keyword evidence="4" id="KW-1185">Reference proteome</keyword>
<dbReference type="PANTHER" id="PTHR14383">
    <property type="entry name" value="SWAP-70 RECOMBINASE"/>
    <property type="match status" value="1"/>
</dbReference>
<feature type="domain" description="PH" evidence="2">
    <location>
        <begin position="28"/>
        <end position="136"/>
    </location>
</feature>
<sequence length="466" mass="54391">MFSSKPSAILPSYFSEYTEADKLDISTKVQLHGVLWKRPFGRQSAKWSKRFFLIKDSFLLYYAENERKNFESNKYFNIHPKGVIPLGGCVVEAREEPNMPFVMRISHEDFHGNILLAAETEFDQQHWIDLLQESGKVTWQNAQLGEAMIGSLEAQGLQLAKEKQEYLDKLMEETEELCLQREQKEELERLNQVLEVEKNKIEEMVQDLKCEQEQIKRELEMTVSSLMAVEEEKKHLHQLSESLQNNLESLSQEKHRTLAKLKDSEQQAQQLTSQNEQLSQSSGTFLVILQQIEEDMKKLQNEKVLAEERLQENEKRALALQEEREFYSTQSQELQVSLSELTAEKQKTESELREEIKSRAELERSLQEAEEALQRLEQGLSSNERTVEKNELMKVDVGELRKFFEECIRKAEIDANLPVIMKNSVYVQRAAARRIKSCRFRRRKSTAVWNSFACGRFRSLRIAAEA</sequence>
<evidence type="ECO:0000313" key="3">
    <source>
        <dbReference type="EMBL" id="GCB72463.1"/>
    </source>
</evidence>
<dbReference type="InterPro" id="IPR001849">
    <property type="entry name" value="PH_domain"/>
</dbReference>
<evidence type="ECO:0000313" key="4">
    <source>
        <dbReference type="Proteomes" id="UP000288216"/>
    </source>
</evidence>
<dbReference type="Pfam" id="PF00169">
    <property type="entry name" value="PH"/>
    <property type="match status" value="1"/>
</dbReference>
<organism evidence="3 4">
    <name type="scientific">Scyliorhinus torazame</name>
    <name type="common">Cloudy catshark</name>
    <name type="synonym">Catulus torazame</name>
    <dbReference type="NCBI Taxonomy" id="75743"/>
    <lineage>
        <taxon>Eukaryota</taxon>
        <taxon>Metazoa</taxon>
        <taxon>Chordata</taxon>
        <taxon>Craniata</taxon>
        <taxon>Vertebrata</taxon>
        <taxon>Chondrichthyes</taxon>
        <taxon>Elasmobranchii</taxon>
        <taxon>Galeomorphii</taxon>
        <taxon>Galeoidea</taxon>
        <taxon>Carcharhiniformes</taxon>
        <taxon>Scyliorhinidae</taxon>
        <taxon>Scyliorhinus</taxon>
    </lineage>
</organism>
<comment type="caution">
    <text evidence="3">The sequence shown here is derived from an EMBL/GenBank/DDBJ whole genome shotgun (WGS) entry which is preliminary data.</text>
</comment>
<evidence type="ECO:0000256" key="1">
    <source>
        <dbReference type="SAM" id="Coils"/>
    </source>
</evidence>